<name>A0A165K2S4_XYLHT</name>
<evidence type="ECO:0000259" key="3">
    <source>
        <dbReference type="PROSITE" id="PS51229"/>
    </source>
</evidence>
<gene>
    <name evidence="4" type="ORF">L228DRAFT_243465</name>
</gene>
<evidence type="ECO:0000256" key="1">
    <source>
        <dbReference type="ARBA" id="ARBA00022786"/>
    </source>
</evidence>
<dbReference type="InterPro" id="IPR009060">
    <property type="entry name" value="UBA-like_sf"/>
</dbReference>
<dbReference type="PANTHER" id="PTHR12281">
    <property type="entry name" value="RP42 RELATED"/>
    <property type="match status" value="1"/>
</dbReference>
<dbReference type="InterPro" id="IPR014764">
    <property type="entry name" value="DCN-prot"/>
</dbReference>
<evidence type="ECO:0000313" key="4">
    <source>
        <dbReference type="EMBL" id="KZF26920.1"/>
    </source>
</evidence>
<sequence>MPPAYTPSQKSAIASFAELTQASNSVAARILKQHAWNVERSVDAFFQGSTGSNSTSSAIASALNKQFDSIRDAPAENPDGIGVEGSMEYLGALGVALDEVVVLAIFELLQSPVMGEFTREGFVNGWRSVGADSISKQKAHVTHLRETTMVQDSAYFKKVYKHTFLIARTPGQKAVPLEVATEYWRLLFSSSTACVWRTPNTPWLDWWLEYLEARWNKTVNRDMWDMTYAFALKSLDDETMNWWDENGAWPGVLDDFVIFVKEKRGEQTGA</sequence>
<dbReference type="Proteomes" id="UP000076632">
    <property type="component" value="Unassembled WGS sequence"/>
</dbReference>
<feature type="domain" description="DCUN1" evidence="3">
    <location>
        <begin position="58"/>
        <end position="261"/>
    </location>
</feature>
<dbReference type="Pfam" id="PF14555">
    <property type="entry name" value="UBA_4"/>
    <property type="match status" value="1"/>
</dbReference>
<organism evidence="4 5">
    <name type="scientific">Xylona heveae (strain CBS 132557 / TC161)</name>
    <dbReference type="NCBI Taxonomy" id="1328760"/>
    <lineage>
        <taxon>Eukaryota</taxon>
        <taxon>Fungi</taxon>
        <taxon>Dikarya</taxon>
        <taxon>Ascomycota</taxon>
        <taxon>Pezizomycotina</taxon>
        <taxon>Xylonomycetes</taxon>
        <taxon>Xylonales</taxon>
        <taxon>Xylonaceae</taxon>
        <taxon>Xylona</taxon>
    </lineage>
</organism>
<dbReference type="AlphaFoldDB" id="A0A165K2S4"/>
<evidence type="ECO:0000313" key="5">
    <source>
        <dbReference type="Proteomes" id="UP000076632"/>
    </source>
</evidence>
<reference evidence="4 5" key="1">
    <citation type="journal article" date="2016" name="Fungal Biol.">
        <title>The genome of Xylona heveae provides a window into fungal endophytism.</title>
        <authorList>
            <person name="Gazis R."/>
            <person name="Kuo A."/>
            <person name="Riley R."/>
            <person name="LaButti K."/>
            <person name="Lipzen A."/>
            <person name="Lin J."/>
            <person name="Amirebrahimi M."/>
            <person name="Hesse C.N."/>
            <person name="Spatafora J.W."/>
            <person name="Henrissat B."/>
            <person name="Hainaut M."/>
            <person name="Grigoriev I.V."/>
            <person name="Hibbett D.S."/>
        </authorList>
    </citation>
    <scope>NUCLEOTIDE SEQUENCE [LARGE SCALE GENOMIC DNA]</scope>
    <source>
        <strain evidence="4 5">TC161</strain>
    </source>
</reference>
<dbReference type="GO" id="GO:0000151">
    <property type="term" value="C:ubiquitin ligase complex"/>
    <property type="evidence" value="ECO:0007669"/>
    <property type="project" value="TreeGrafter"/>
</dbReference>
<comment type="function">
    <text evidence="2">Neddylation of cullins play an essential role in the regulation of SCF-type complexes activity.</text>
</comment>
<proteinExistence type="predicted"/>
<dbReference type="OrthoDB" id="27198at2759"/>
<dbReference type="Pfam" id="PF03556">
    <property type="entry name" value="Cullin_binding"/>
    <property type="match status" value="1"/>
</dbReference>
<evidence type="ECO:0000256" key="2">
    <source>
        <dbReference type="RuleBase" id="RU410713"/>
    </source>
</evidence>
<dbReference type="Gene3D" id="1.10.8.10">
    <property type="entry name" value="DNA helicase RuvA subunit, C-terminal domain"/>
    <property type="match status" value="1"/>
</dbReference>
<dbReference type="InterPro" id="IPR005176">
    <property type="entry name" value="PONY_dom"/>
</dbReference>
<dbReference type="GO" id="GO:0031624">
    <property type="term" value="F:ubiquitin conjugating enzyme binding"/>
    <property type="evidence" value="ECO:0007669"/>
    <property type="project" value="TreeGrafter"/>
</dbReference>
<dbReference type="RefSeq" id="XP_018192475.1">
    <property type="nucleotide sequence ID" value="XM_018331693.1"/>
</dbReference>
<dbReference type="GO" id="GO:0045116">
    <property type="term" value="P:protein neddylation"/>
    <property type="evidence" value="ECO:0007669"/>
    <property type="project" value="TreeGrafter"/>
</dbReference>
<dbReference type="STRING" id="1328760.A0A165K2S4"/>
<accession>A0A165K2S4</accession>
<dbReference type="SUPFAM" id="SSF46934">
    <property type="entry name" value="UBA-like"/>
    <property type="match status" value="1"/>
</dbReference>
<dbReference type="InParanoid" id="A0A165K2S4"/>
<keyword evidence="1" id="KW-0833">Ubl conjugation pathway</keyword>
<protein>
    <recommendedName>
        <fullName evidence="2">Defective in cullin neddylation protein</fullName>
    </recommendedName>
</protein>
<dbReference type="OMA" id="LWCKFLQ"/>
<dbReference type="GeneID" id="28896830"/>
<dbReference type="GO" id="GO:0032182">
    <property type="term" value="F:ubiquitin-like protein binding"/>
    <property type="evidence" value="ECO:0007669"/>
    <property type="project" value="TreeGrafter"/>
</dbReference>
<keyword evidence="5" id="KW-1185">Reference proteome</keyword>
<dbReference type="InterPro" id="IPR042460">
    <property type="entry name" value="DCN1-like_PONY"/>
</dbReference>
<dbReference type="PROSITE" id="PS51229">
    <property type="entry name" value="DCUN1"/>
    <property type="match status" value="1"/>
</dbReference>
<dbReference type="Gene3D" id="1.10.238.200">
    <property type="entry name" value="Cullin, PONY binding domain"/>
    <property type="match status" value="1"/>
</dbReference>
<dbReference type="GO" id="GO:0097602">
    <property type="term" value="F:cullin family protein binding"/>
    <property type="evidence" value="ECO:0007669"/>
    <property type="project" value="TreeGrafter"/>
</dbReference>
<dbReference type="PANTHER" id="PTHR12281:SF31">
    <property type="entry name" value="DCN1-LIKE PROTEIN 3"/>
    <property type="match status" value="1"/>
</dbReference>
<dbReference type="EMBL" id="KV407454">
    <property type="protein sequence ID" value="KZF26920.1"/>
    <property type="molecule type" value="Genomic_DNA"/>
</dbReference>
<dbReference type="Gene3D" id="1.10.238.10">
    <property type="entry name" value="EF-hand"/>
    <property type="match status" value="1"/>
</dbReference>